<evidence type="ECO:0000256" key="1">
    <source>
        <dbReference type="ARBA" id="ARBA00004071"/>
    </source>
</evidence>
<keyword evidence="6" id="KW-0326">Glycosidase</keyword>
<keyword evidence="5" id="KW-0378">Hydrolase</keyword>
<evidence type="ECO:0000256" key="6">
    <source>
        <dbReference type="ARBA" id="ARBA00023295"/>
    </source>
</evidence>
<dbReference type="EC" id="3.2.1.51" evidence="3"/>
<dbReference type="SUPFAM" id="SSF51445">
    <property type="entry name" value="(Trans)glycosidases"/>
    <property type="match status" value="1"/>
</dbReference>
<evidence type="ECO:0000259" key="8">
    <source>
        <dbReference type="Pfam" id="PF01120"/>
    </source>
</evidence>
<evidence type="ECO:0000313" key="10">
    <source>
        <dbReference type="Proteomes" id="UP000030101"/>
    </source>
</evidence>
<dbReference type="SMART" id="SM00812">
    <property type="entry name" value="Alpha_L_fucos"/>
    <property type="match status" value="1"/>
</dbReference>
<evidence type="ECO:0000256" key="7">
    <source>
        <dbReference type="SAM" id="SignalP"/>
    </source>
</evidence>
<feature type="domain" description="Glycoside hydrolase family 29 N-terminal" evidence="8">
    <location>
        <begin position="21"/>
        <end position="327"/>
    </location>
</feature>
<evidence type="ECO:0000256" key="5">
    <source>
        <dbReference type="ARBA" id="ARBA00022801"/>
    </source>
</evidence>
<comment type="function">
    <text evidence="1">Alpha-L-fucosidase is responsible for hydrolyzing the alpha-1,6-linked fucose joined to the reducing-end N-acetylglucosamine of the carbohydrate moieties of glycoproteins.</text>
</comment>
<dbReference type="PANTHER" id="PTHR10030:SF37">
    <property type="entry name" value="ALPHA-L-FUCOSIDASE-RELATED"/>
    <property type="match status" value="1"/>
</dbReference>
<reference evidence="9 10" key="1">
    <citation type="submission" date="2014-08" db="EMBL/GenBank/DDBJ databases">
        <title>Porphyromonas canoris strain:OH2762 Genome sequencing.</title>
        <authorList>
            <person name="Wallis C."/>
            <person name="Deusch O."/>
            <person name="O'Flynn C."/>
            <person name="Davis I."/>
            <person name="Jospin G."/>
            <person name="Darling A.E."/>
            <person name="Coil D.A."/>
            <person name="Alexiev A."/>
            <person name="Horsfall A."/>
            <person name="Kirkwood N."/>
            <person name="Harris S."/>
            <person name="Eisen J.A."/>
        </authorList>
    </citation>
    <scope>NUCLEOTIDE SEQUENCE [LARGE SCALE GENOMIC DNA]</scope>
    <source>
        <strain evidence="10">COT-108 OH2762</strain>
    </source>
</reference>
<accession>A0ABR4XKM1</accession>
<feature type="chain" id="PRO_5045713956" description="alpha-L-fucosidase" evidence="7">
    <location>
        <begin position="23"/>
        <end position="694"/>
    </location>
</feature>
<dbReference type="Pfam" id="PF01120">
    <property type="entry name" value="Alpha_L_fucos"/>
    <property type="match status" value="1"/>
</dbReference>
<organism evidence="9 10">
    <name type="scientific">Porphyromonas canoris</name>
    <dbReference type="NCBI Taxonomy" id="36875"/>
    <lineage>
        <taxon>Bacteria</taxon>
        <taxon>Pseudomonadati</taxon>
        <taxon>Bacteroidota</taxon>
        <taxon>Bacteroidia</taxon>
        <taxon>Bacteroidales</taxon>
        <taxon>Porphyromonadaceae</taxon>
        <taxon>Porphyromonas</taxon>
    </lineage>
</organism>
<dbReference type="InterPro" id="IPR057739">
    <property type="entry name" value="Glyco_hydro_29_N"/>
</dbReference>
<dbReference type="Gene3D" id="3.20.20.80">
    <property type="entry name" value="Glycosidases"/>
    <property type="match status" value="1"/>
</dbReference>
<dbReference type="InterPro" id="IPR000933">
    <property type="entry name" value="Glyco_hydro_29"/>
</dbReference>
<evidence type="ECO:0000313" key="9">
    <source>
        <dbReference type="EMBL" id="KGN91980.1"/>
    </source>
</evidence>
<dbReference type="Proteomes" id="UP000030101">
    <property type="component" value="Unassembled WGS sequence"/>
</dbReference>
<name>A0ABR4XKM1_9PORP</name>
<dbReference type="InterPro" id="IPR017853">
    <property type="entry name" value="GH"/>
</dbReference>
<evidence type="ECO:0000256" key="3">
    <source>
        <dbReference type="ARBA" id="ARBA00012662"/>
    </source>
</evidence>
<evidence type="ECO:0000256" key="4">
    <source>
        <dbReference type="ARBA" id="ARBA00022729"/>
    </source>
</evidence>
<keyword evidence="10" id="KW-1185">Reference proteome</keyword>
<comment type="caution">
    <text evidence="9">The sequence shown here is derived from an EMBL/GenBank/DDBJ whole genome shotgun (WGS) entry which is preliminary data.</text>
</comment>
<sequence>MRFNLAILSLLLLSFSSSVVKAQTEWKDDAFSMFIHYGLYSIPAGVWNGERVESGYSEQILSFGVHFSDWYEAFAEQFDAKDFNPDEIVRLAKSAGMRSIVITAKHHDGFCLFGSDCTSYDVMDATPARRDLIGELAEACHKQGMRFGIYFSLIDWNFPGAMPISSHNADPITTSHHEYNKKQVTELLTKYGKVDELWFDMGSLTTEQSRELYNLVHQLQPECMVSGRVGNDQADFSVMADNEYPNYSIVKPWQTAASMFNETWGYRSWQERGEVADKVSEKFLSLVKVLARGGKYLLNIGPMGSGSLVPFEVEVLKEMGKRTAVYQEALYGVQAAPFSLEDKSYLATAKGGKSIYLFVPTSSDMRDKRMQDILLPAHRGDIKRVTLLNGEGKEERLSYSRLQDGSVRLALRAPLHPLEYPVMVIKVEYKRGYDYTPKSSIRQPEEVLSYANAEYLNSHSSLDYYCGYRSVIGYKWNTPYLNKKESCLLLSYPLEDKGKSIRLVTSKGAKEIVLAGGESLSVSTPKYLLGKARRKIAYGVFGAPVTDKGEWEEVEEVMDMNYPLRPRRAVALEVPITVYDDTILPINLSYKDGLMVYLNGEYVYGNIKRDLTEPFSDLLLLRIPKGTHRLLFKVYNRFGKAAVLRWNIPENVSLLQQKVLTDSPTSFIRLEGTDRLKASPALLQNVSIRQCQEK</sequence>
<comment type="similarity">
    <text evidence="2">Belongs to the glycosyl hydrolase 29 family.</text>
</comment>
<protein>
    <recommendedName>
        <fullName evidence="3">alpha-L-fucosidase</fullName>
        <ecNumber evidence="3">3.2.1.51</ecNumber>
    </recommendedName>
</protein>
<feature type="signal peptide" evidence="7">
    <location>
        <begin position="1"/>
        <end position="22"/>
    </location>
</feature>
<proteinExistence type="inferred from homology"/>
<keyword evidence="4 7" id="KW-0732">Signal</keyword>
<dbReference type="EMBL" id="JQZV01000013">
    <property type="protein sequence ID" value="KGN91980.1"/>
    <property type="molecule type" value="Genomic_DNA"/>
</dbReference>
<gene>
    <name evidence="9" type="ORF">HQ43_07990</name>
</gene>
<dbReference type="PRINTS" id="PR00741">
    <property type="entry name" value="GLHYDRLASE29"/>
</dbReference>
<dbReference type="InterPro" id="IPR016286">
    <property type="entry name" value="FUC_metazoa-typ"/>
</dbReference>
<evidence type="ECO:0000256" key="2">
    <source>
        <dbReference type="ARBA" id="ARBA00007951"/>
    </source>
</evidence>
<dbReference type="PANTHER" id="PTHR10030">
    <property type="entry name" value="ALPHA-L-FUCOSIDASE"/>
    <property type="match status" value="1"/>
</dbReference>